<dbReference type="AlphaFoldDB" id="A0A6C0I5M5"/>
<proteinExistence type="predicted"/>
<sequence length="202" mass="22272">MVMDDSILGKVAMVLVIIASTLYHRIAGIIALIVIIAFMKSHFIKTTEGFEFPISSPIIGTTSLSSSSSSDTWNTSDEFKQKFCTKVIVDGIDSLVYALNPNSKLMAYDSSGKMTDVGESYKRIDFASLNSCGISKNPINGKDQGAGILHLCDPKCNWKMNTKEGFTPMVKNSIIQDAKNYVKDNANNVKDKLKESFSRYRS</sequence>
<evidence type="ECO:0000313" key="2">
    <source>
        <dbReference type="EMBL" id="QHT87890.1"/>
    </source>
</evidence>
<protein>
    <submittedName>
        <fullName evidence="2">Uncharacterized protein</fullName>
    </submittedName>
</protein>
<keyword evidence="1" id="KW-0472">Membrane</keyword>
<organism evidence="2">
    <name type="scientific">viral metagenome</name>
    <dbReference type="NCBI Taxonomy" id="1070528"/>
    <lineage>
        <taxon>unclassified sequences</taxon>
        <taxon>metagenomes</taxon>
        <taxon>organismal metagenomes</taxon>
    </lineage>
</organism>
<keyword evidence="1" id="KW-1133">Transmembrane helix</keyword>
<accession>A0A6C0I5M5</accession>
<evidence type="ECO:0000256" key="1">
    <source>
        <dbReference type="SAM" id="Phobius"/>
    </source>
</evidence>
<reference evidence="2" key="1">
    <citation type="journal article" date="2020" name="Nature">
        <title>Giant virus diversity and host interactions through global metagenomics.</title>
        <authorList>
            <person name="Schulz F."/>
            <person name="Roux S."/>
            <person name="Paez-Espino D."/>
            <person name="Jungbluth S."/>
            <person name="Walsh D.A."/>
            <person name="Denef V.J."/>
            <person name="McMahon K.D."/>
            <person name="Konstantinidis K.T."/>
            <person name="Eloe-Fadrosh E.A."/>
            <person name="Kyrpides N.C."/>
            <person name="Woyke T."/>
        </authorList>
    </citation>
    <scope>NUCLEOTIDE SEQUENCE</scope>
    <source>
        <strain evidence="2">GVMAG-M-3300023184-191</strain>
    </source>
</reference>
<keyword evidence="1" id="KW-0812">Transmembrane</keyword>
<feature type="transmembrane region" description="Helical" evidence="1">
    <location>
        <begin position="12"/>
        <end position="38"/>
    </location>
</feature>
<dbReference type="EMBL" id="MN740103">
    <property type="protein sequence ID" value="QHT87890.1"/>
    <property type="molecule type" value="Genomic_DNA"/>
</dbReference>
<name>A0A6C0I5M5_9ZZZZ</name>